<accession>A0A840SQW0</accession>
<reference evidence="1 2" key="1">
    <citation type="submission" date="2020-08" db="EMBL/GenBank/DDBJ databases">
        <title>Genomic Encyclopedia of Type Strains, Phase IV (KMG-IV): sequencing the most valuable type-strain genomes for metagenomic binning, comparative biology and taxonomic classification.</title>
        <authorList>
            <person name="Goeker M."/>
        </authorList>
    </citation>
    <scope>NUCLEOTIDE SEQUENCE [LARGE SCALE GENOMIC DNA]</scope>
    <source>
        <strain evidence="1 2">DSM 101730</strain>
    </source>
</reference>
<dbReference type="RefSeq" id="WP_184148099.1">
    <property type="nucleotide sequence ID" value="NZ_JACHFM010000002.1"/>
</dbReference>
<proteinExistence type="predicted"/>
<organism evidence="1 2">
    <name type="scientific">Amaricoccus macauensis</name>
    <dbReference type="NCBI Taxonomy" id="57001"/>
    <lineage>
        <taxon>Bacteria</taxon>
        <taxon>Pseudomonadati</taxon>
        <taxon>Pseudomonadota</taxon>
        <taxon>Alphaproteobacteria</taxon>
        <taxon>Rhodobacterales</taxon>
        <taxon>Paracoccaceae</taxon>
        <taxon>Amaricoccus</taxon>
    </lineage>
</organism>
<name>A0A840SQW0_9RHOB</name>
<gene>
    <name evidence="1" type="ORF">HNP73_001558</name>
</gene>
<protein>
    <submittedName>
        <fullName evidence="1">Uncharacterized protein</fullName>
    </submittedName>
</protein>
<dbReference type="EMBL" id="JACHFM010000002">
    <property type="protein sequence ID" value="MBB5221622.1"/>
    <property type="molecule type" value="Genomic_DNA"/>
</dbReference>
<evidence type="ECO:0000313" key="1">
    <source>
        <dbReference type="EMBL" id="MBB5221622.1"/>
    </source>
</evidence>
<comment type="caution">
    <text evidence="1">The sequence shown here is derived from an EMBL/GenBank/DDBJ whole genome shotgun (WGS) entry which is preliminary data.</text>
</comment>
<dbReference type="AlphaFoldDB" id="A0A840SQW0"/>
<evidence type="ECO:0000313" key="2">
    <source>
        <dbReference type="Proteomes" id="UP000549457"/>
    </source>
</evidence>
<keyword evidence="2" id="KW-1185">Reference proteome</keyword>
<dbReference type="Proteomes" id="UP000549457">
    <property type="component" value="Unassembled WGS sequence"/>
</dbReference>
<sequence length="130" mass="14991">MEELIKAVGPLGLWHFRLYEDSILEEFRQAFLTERATVEDTRASLEDRLPQILAELKPVRGSKLREVLKQYERDEQSILPNRRADQLPAAKRSLWEEVASPETATELLALIRQGIGLWPCARGVRTLPER</sequence>